<organism evidence="2 3">
    <name type="scientific">Aspergillus nanangensis</name>
    <dbReference type="NCBI Taxonomy" id="2582783"/>
    <lineage>
        <taxon>Eukaryota</taxon>
        <taxon>Fungi</taxon>
        <taxon>Dikarya</taxon>
        <taxon>Ascomycota</taxon>
        <taxon>Pezizomycotina</taxon>
        <taxon>Eurotiomycetes</taxon>
        <taxon>Eurotiomycetidae</taxon>
        <taxon>Eurotiales</taxon>
        <taxon>Aspergillaceae</taxon>
        <taxon>Aspergillus</taxon>
        <taxon>Aspergillus subgen. Circumdati</taxon>
    </lineage>
</organism>
<reference evidence="2" key="2">
    <citation type="submission" date="2020-02" db="EMBL/GenBank/DDBJ databases">
        <authorList>
            <person name="Gilchrist C.L.M."/>
            <person name="Chooi Y.-H."/>
        </authorList>
    </citation>
    <scope>NUCLEOTIDE SEQUENCE</scope>
    <source>
        <strain evidence="2">MST-FP2251</strain>
    </source>
</reference>
<dbReference type="EMBL" id="VCAU01000353">
    <property type="protein sequence ID" value="KAF9882552.1"/>
    <property type="molecule type" value="Genomic_DNA"/>
</dbReference>
<evidence type="ECO:0000313" key="3">
    <source>
        <dbReference type="Proteomes" id="UP001194746"/>
    </source>
</evidence>
<evidence type="ECO:0000256" key="1">
    <source>
        <dbReference type="SAM" id="MobiDB-lite"/>
    </source>
</evidence>
<dbReference type="AlphaFoldDB" id="A0AAD4GMM0"/>
<proteinExistence type="predicted"/>
<protein>
    <submittedName>
        <fullName evidence="2">Uncharacterized protein</fullName>
    </submittedName>
</protein>
<accession>A0AAD4GMM0</accession>
<sequence>WKQNLKILFIHSHRMLPYPQNNSFMRKSKESKQVLWWSSVHQDLHLHERERDCPQSTGLGLPARYISCYPTDGSNPRLSYRYYTIETEQHLLQLSNTDLYQHLCDLNTPSSRQTPTIRVSAIPPARPMYEAPEINDNPWDPFPQGPIETWSTNTCARKLRQLLSEYELLHHHQQIIQRRPRSLHNSIESTPGPQPGEDLADITSDDESITSLRTRCISLIQQVEKQ</sequence>
<dbReference type="Proteomes" id="UP001194746">
    <property type="component" value="Unassembled WGS sequence"/>
</dbReference>
<keyword evidence="3" id="KW-1185">Reference proteome</keyword>
<feature type="region of interest" description="Disordered" evidence="1">
    <location>
        <begin position="177"/>
        <end position="202"/>
    </location>
</feature>
<name>A0AAD4GMM0_ASPNN</name>
<feature type="non-terminal residue" evidence="2">
    <location>
        <position position="226"/>
    </location>
</feature>
<comment type="caution">
    <text evidence="2">The sequence shown here is derived from an EMBL/GenBank/DDBJ whole genome shotgun (WGS) entry which is preliminary data.</text>
</comment>
<reference evidence="2" key="1">
    <citation type="journal article" date="2019" name="Beilstein J. Org. Chem.">
        <title>Nanangenines: drimane sesquiterpenoids as the dominant metabolite cohort of a novel Australian fungus, Aspergillus nanangensis.</title>
        <authorList>
            <person name="Lacey H.J."/>
            <person name="Gilchrist C.L.M."/>
            <person name="Crombie A."/>
            <person name="Kalaitzis J.A."/>
            <person name="Vuong D."/>
            <person name="Rutledge P.J."/>
            <person name="Turner P."/>
            <person name="Pitt J.I."/>
            <person name="Lacey E."/>
            <person name="Chooi Y.H."/>
            <person name="Piggott A.M."/>
        </authorList>
    </citation>
    <scope>NUCLEOTIDE SEQUENCE</scope>
    <source>
        <strain evidence="2">MST-FP2251</strain>
    </source>
</reference>
<evidence type="ECO:0000313" key="2">
    <source>
        <dbReference type="EMBL" id="KAF9882552.1"/>
    </source>
</evidence>
<gene>
    <name evidence="2" type="ORF">FE257_007284</name>
</gene>
<feature type="non-terminal residue" evidence="2">
    <location>
        <position position="1"/>
    </location>
</feature>